<dbReference type="InterPro" id="IPR011990">
    <property type="entry name" value="TPR-like_helical_dom_sf"/>
</dbReference>
<evidence type="ECO:0000313" key="3">
    <source>
        <dbReference type="Proteomes" id="UP001258315"/>
    </source>
</evidence>
<protein>
    <recommendedName>
        <fullName evidence="1">SusD-like N-terminal domain-containing protein</fullName>
    </recommendedName>
</protein>
<dbReference type="EMBL" id="JAVLVU010000001">
    <property type="protein sequence ID" value="MDT3403259.1"/>
    <property type="molecule type" value="Genomic_DNA"/>
</dbReference>
<evidence type="ECO:0000259" key="1">
    <source>
        <dbReference type="Pfam" id="PF14322"/>
    </source>
</evidence>
<accession>A0ABU3GU07</accession>
<feature type="domain" description="SusD-like N-terminal" evidence="1">
    <location>
        <begin position="86"/>
        <end position="239"/>
    </location>
</feature>
<organism evidence="2 3">
    <name type="scientific">Mucilaginibacter terrae</name>
    <dbReference type="NCBI Taxonomy" id="1955052"/>
    <lineage>
        <taxon>Bacteria</taxon>
        <taxon>Pseudomonadati</taxon>
        <taxon>Bacteroidota</taxon>
        <taxon>Sphingobacteriia</taxon>
        <taxon>Sphingobacteriales</taxon>
        <taxon>Sphingobacteriaceae</taxon>
        <taxon>Mucilaginibacter</taxon>
    </lineage>
</organism>
<sequence>MKKKILYLFSVAVMANYSCQKSLLSPTSETQVSNQDGQPFATADRILAQVRGLYSTAKAGNFYGSRYMIYNEVRGENWLNRTGNGVTALQTWNFSVNSGNQEVTGFWGAAYNTINYCNLFIEGMTQYGNAVVGSTTGNQYIGEARFVRALSYYSLLQLYARPYVDGNGSKPAVPLRLKGASSFGNYDLAKSSTAQVYAQIIADLDAAETALPASYADAATTTTRAHKNTVIAFKTRVYLSMQQYDKVISEANKIVPATGPTFAASANYANAMQPDPATPFTNYITPESIFSFPFQGSTEVPGGQSQLGSYFNQAGSGEFYLNPAGIVANTDWKATDKRRILVGTGTRGFTKKYATPSPYTDWAPVMRWPEVLLNLAEAKARVWRRYSCARCTGFSTA</sequence>
<gene>
    <name evidence="2" type="ORF">QE417_002331</name>
</gene>
<name>A0ABU3GU07_9SPHI</name>
<dbReference type="InterPro" id="IPR033985">
    <property type="entry name" value="SusD-like_N"/>
</dbReference>
<reference evidence="3" key="1">
    <citation type="submission" date="2023-07" db="EMBL/GenBank/DDBJ databases">
        <title>Functional and genomic diversity of the sorghum phyllosphere microbiome.</title>
        <authorList>
            <person name="Shade A."/>
        </authorList>
    </citation>
    <scope>NUCLEOTIDE SEQUENCE [LARGE SCALE GENOMIC DNA]</scope>
    <source>
        <strain evidence="3">SORGH_AS_0422</strain>
    </source>
</reference>
<dbReference type="Pfam" id="PF14322">
    <property type="entry name" value="SusD-like_3"/>
    <property type="match status" value="1"/>
</dbReference>
<evidence type="ECO:0000313" key="2">
    <source>
        <dbReference type="EMBL" id="MDT3403259.1"/>
    </source>
</evidence>
<dbReference type="SUPFAM" id="SSF48452">
    <property type="entry name" value="TPR-like"/>
    <property type="match status" value="1"/>
</dbReference>
<dbReference type="Gene3D" id="1.25.40.390">
    <property type="match status" value="1"/>
</dbReference>
<comment type="caution">
    <text evidence="2">The sequence shown here is derived from an EMBL/GenBank/DDBJ whole genome shotgun (WGS) entry which is preliminary data.</text>
</comment>
<dbReference type="Proteomes" id="UP001258315">
    <property type="component" value="Unassembled WGS sequence"/>
</dbReference>
<keyword evidence="3" id="KW-1185">Reference proteome</keyword>
<dbReference type="RefSeq" id="WP_311950091.1">
    <property type="nucleotide sequence ID" value="NZ_JAVLVU010000001.1"/>
</dbReference>
<proteinExistence type="predicted"/>